<keyword evidence="3" id="KW-1185">Reference proteome</keyword>
<gene>
    <name evidence="2" type="ORF">GA0070616_4355</name>
</gene>
<proteinExistence type="predicted"/>
<dbReference type="OrthoDB" id="3672045at2"/>
<dbReference type="Proteomes" id="UP000199699">
    <property type="component" value="Unassembled WGS sequence"/>
</dbReference>
<evidence type="ECO:0000313" key="3">
    <source>
        <dbReference type="Proteomes" id="UP000199699"/>
    </source>
</evidence>
<accession>A0A1C6SRG7</accession>
<reference evidence="2 3" key="1">
    <citation type="submission" date="2016-06" db="EMBL/GenBank/DDBJ databases">
        <authorList>
            <person name="Kjaerup R.B."/>
            <person name="Dalgaard T.S."/>
            <person name="Juul-Madsen H.R."/>
        </authorList>
    </citation>
    <scope>NUCLEOTIDE SEQUENCE [LARGE SCALE GENOMIC DNA]</scope>
    <source>
        <strain evidence="2 3">DSM 43818</strain>
    </source>
</reference>
<feature type="coiled-coil region" evidence="1">
    <location>
        <begin position="11"/>
        <end position="38"/>
    </location>
</feature>
<evidence type="ECO:0000256" key="1">
    <source>
        <dbReference type="SAM" id="Coils"/>
    </source>
</evidence>
<evidence type="ECO:0000313" key="2">
    <source>
        <dbReference type="EMBL" id="SCL31909.1"/>
    </source>
</evidence>
<name>A0A1C6SRG7_9ACTN</name>
<protein>
    <submittedName>
        <fullName evidence="2">Uncharacterized protein</fullName>
    </submittedName>
</protein>
<dbReference type="STRING" id="145857.GA0070616_4355"/>
<dbReference type="RefSeq" id="WP_091086081.1">
    <property type="nucleotide sequence ID" value="NZ_FMHT01000003.1"/>
</dbReference>
<sequence length="249" mass="25718">MGVIGDNAVSSGDIMRRLRELEKQVEQLNAARRLESASIGRGGLVIKDGGALRVVDEDGRSIAWFGLNADTGQRGVVLRRAGGALAFAAYGTGEGGDTGFVALYDLAGQYIVTDDVASGRGLARPYIPVPMGEVAVPTATTTSSTFVDLASGLWPVQHPALHAYLLVRADDGSTTGEVRLTLDGVQVGDVLSVTAGQYTYATIGPAPTPGIYPFGSLRTLAMQARRTAGSGSIGVRVLTVVGVESALAV</sequence>
<keyword evidence="1" id="KW-0175">Coiled coil</keyword>
<dbReference type="AlphaFoldDB" id="A0A1C6SRG7"/>
<dbReference type="EMBL" id="FMHT01000003">
    <property type="protein sequence ID" value="SCL31909.1"/>
    <property type="molecule type" value="Genomic_DNA"/>
</dbReference>
<organism evidence="2 3">
    <name type="scientific">Micromonospora nigra</name>
    <dbReference type="NCBI Taxonomy" id="145857"/>
    <lineage>
        <taxon>Bacteria</taxon>
        <taxon>Bacillati</taxon>
        <taxon>Actinomycetota</taxon>
        <taxon>Actinomycetes</taxon>
        <taxon>Micromonosporales</taxon>
        <taxon>Micromonosporaceae</taxon>
        <taxon>Micromonospora</taxon>
    </lineage>
</organism>